<proteinExistence type="predicted"/>
<keyword evidence="1" id="KW-1133">Transmembrane helix</keyword>
<evidence type="ECO:0000256" key="1">
    <source>
        <dbReference type="SAM" id="Phobius"/>
    </source>
</evidence>
<reference evidence="2" key="1">
    <citation type="submission" date="2014-11" db="EMBL/GenBank/DDBJ databases">
        <authorList>
            <person name="Amaro Gonzalez C."/>
        </authorList>
    </citation>
    <scope>NUCLEOTIDE SEQUENCE</scope>
</reference>
<reference evidence="2" key="2">
    <citation type="journal article" date="2015" name="Fish Shellfish Immunol.">
        <title>Early steps in the European eel (Anguilla anguilla)-Vibrio vulnificus interaction in the gills: Role of the RtxA13 toxin.</title>
        <authorList>
            <person name="Callol A."/>
            <person name="Pajuelo D."/>
            <person name="Ebbesson L."/>
            <person name="Teles M."/>
            <person name="MacKenzie S."/>
            <person name="Amaro C."/>
        </authorList>
    </citation>
    <scope>NUCLEOTIDE SEQUENCE</scope>
</reference>
<feature type="transmembrane region" description="Helical" evidence="1">
    <location>
        <begin position="6"/>
        <end position="22"/>
    </location>
</feature>
<name>A0A0E9W044_ANGAN</name>
<keyword evidence="1" id="KW-0812">Transmembrane</keyword>
<accession>A0A0E9W044</accession>
<dbReference type="AlphaFoldDB" id="A0A0E9W044"/>
<dbReference type="EMBL" id="GBXM01024838">
    <property type="protein sequence ID" value="JAH83739.1"/>
    <property type="molecule type" value="Transcribed_RNA"/>
</dbReference>
<sequence>MIPASVLVVNINIFIIFYLKQLKKSNT</sequence>
<keyword evidence="1" id="KW-0472">Membrane</keyword>
<protein>
    <submittedName>
        <fullName evidence="2">Uncharacterized protein</fullName>
    </submittedName>
</protein>
<organism evidence="2">
    <name type="scientific">Anguilla anguilla</name>
    <name type="common">European freshwater eel</name>
    <name type="synonym">Muraena anguilla</name>
    <dbReference type="NCBI Taxonomy" id="7936"/>
    <lineage>
        <taxon>Eukaryota</taxon>
        <taxon>Metazoa</taxon>
        <taxon>Chordata</taxon>
        <taxon>Craniata</taxon>
        <taxon>Vertebrata</taxon>
        <taxon>Euteleostomi</taxon>
        <taxon>Actinopterygii</taxon>
        <taxon>Neopterygii</taxon>
        <taxon>Teleostei</taxon>
        <taxon>Anguilliformes</taxon>
        <taxon>Anguillidae</taxon>
        <taxon>Anguilla</taxon>
    </lineage>
</organism>
<evidence type="ECO:0000313" key="2">
    <source>
        <dbReference type="EMBL" id="JAH83739.1"/>
    </source>
</evidence>